<reference evidence="1" key="2">
    <citation type="journal article" date="2015" name="Fish Shellfish Immunol.">
        <title>Early steps in the European eel (Anguilla anguilla)-Vibrio vulnificus interaction in the gills: Role of the RtxA13 toxin.</title>
        <authorList>
            <person name="Callol A."/>
            <person name="Pajuelo D."/>
            <person name="Ebbesson L."/>
            <person name="Teles M."/>
            <person name="MacKenzie S."/>
            <person name="Amaro C."/>
        </authorList>
    </citation>
    <scope>NUCLEOTIDE SEQUENCE</scope>
</reference>
<evidence type="ECO:0000313" key="1">
    <source>
        <dbReference type="EMBL" id="JAI06449.1"/>
    </source>
</evidence>
<dbReference type="AlphaFoldDB" id="A0A0E9XXN5"/>
<reference evidence="1" key="1">
    <citation type="submission" date="2014-11" db="EMBL/GenBank/DDBJ databases">
        <authorList>
            <person name="Amaro Gonzalez C."/>
        </authorList>
    </citation>
    <scope>NUCLEOTIDE SEQUENCE</scope>
</reference>
<protein>
    <submittedName>
        <fullName evidence="1">Uncharacterized protein</fullName>
    </submittedName>
</protein>
<sequence length="92" mass="10063">MIWGIQKLLQICMAQAQGRSLLQVLSLSESSTRRGQLWPSALESVPRNATQSITVWGEEAISLKMHHVSVGILLRLTGTAMEPTKDIVPPGI</sequence>
<organism evidence="1">
    <name type="scientific">Anguilla anguilla</name>
    <name type="common">European freshwater eel</name>
    <name type="synonym">Muraena anguilla</name>
    <dbReference type="NCBI Taxonomy" id="7936"/>
    <lineage>
        <taxon>Eukaryota</taxon>
        <taxon>Metazoa</taxon>
        <taxon>Chordata</taxon>
        <taxon>Craniata</taxon>
        <taxon>Vertebrata</taxon>
        <taxon>Euteleostomi</taxon>
        <taxon>Actinopterygii</taxon>
        <taxon>Neopterygii</taxon>
        <taxon>Teleostei</taxon>
        <taxon>Anguilliformes</taxon>
        <taxon>Anguillidae</taxon>
        <taxon>Anguilla</taxon>
    </lineage>
</organism>
<dbReference type="EMBL" id="GBXM01002129">
    <property type="protein sequence ID" value="JAI06449.1"/>
    <property type="molecule type" value="Transcribed_RNA"/>
</dbReference>
<name>A0A0E9XXN5_ANGAN</name>
<accession>A0A0E9XXN5</accession>
<proteinExistence type="predicted"/>